<reference evidence="5" key="1">
    <citation type="journal article" date="2011" name="Environ. Microbiol.">
        <title>Genomic insights into the metabolic potential of the polycyclic aromatic hydrocarbon degrading sulfate-reducing Deltaproteobacterium N47.</title>
        <authorList>
            <person name="Bergmann F."/>
            <person name="Selesi D."/>
            <person name="Weinmaier T."/>
            <person name="Tischler P."/>
            <person name="Rattei T."/>
            <person name="Meckenstock R.U."/>
        </authorList>
    </citation>
    <scope>NUCLEOTIDE SEQUENCE</scope>
</reference>
<name>E1YB93_9BACT</name>
<dbReference type="Gene3D" id="3.20.70.20">
    <property type="match status" value="1"/>
</dbReference>
<dbReference type="CDD" id="cd01675">
    <property type="entry name" value="RNR_III"/>
    <property type="match status" value="1"/>
</dbReference>
<dbReference type="NCBIfam" id="TIGR02487">
    <property type="entry name" value="NrdD"/>
    <property type="match status" value="1"/>
</dbReference>
<organism evidence="5">
    <name type="scientific">uncultured Desulfobacterium sp</name>
    <dbReference type="NCBI Taxonomy" id="201089"/>
    <lineage>
        <taxon>Bacteria</taxon>
        <taxon>Pseudomonadati</taxon>
        <taxon>Thermodesulfobacteriota</taxon>
        <taxon>Desulfobacteria</taxon>
        <taxon>Desulfobacterales</taxon>
        <taxon>Desulfobacteriaceae</taxon>
        <taxon>Desulfobacterium</taxon>
        <taxon>environmental samples</taxon>
    </lineage>
</organism>
<evidence type="ECO:0000256" key="2">
    <source>
        <dbReference type="ARBA" id="ARBA00022840"/>
    </source>
</evidence>
<feature type="domain" description="ATP-cone" evidence="4">
    <location>
        <begin position="29"/>
        <end position="121"/>
    </location>
</feature>
<dbReference type="GO" id="GO:0031250">
    <property type="term" value="C:anaerobic ribonucleoside-triphosphate reductase complex"/>
    <property type="evidence" value="ECO:0007669"/>
    <property type="project" value="TreeGrafter"/>
</dbReference>
<sequence length="758" mass="86522">MPYSMQKLNRTLLISFKSTKLNEVAQVFEKIKKRDNRIVEFDSSKITAALTKAGRATDEFDERDARKLTLRVLTLAHEIRLGPIPDVEGIQDIVERVLLDSSFYKTAKAYIIYREQHAQIRSIATNANIDLVEHYIQKLDWKIKENSNMCYSLQGLNNYISSDVTSEYWLNQIYPPEVRDAHKKGDLHIHDLSLLSVYCVGWDLKDLLVKGFRGVEGKIESAPPKHLRSALGQIVNFFYTLQGEAAGAQAISNFDTLLAPFVRFDKLKYSEVKQAMQEFVFNINIPTRVGFQTPFTNITLDLFVPSILKDHPVIIGGKECEETYSDFQPEMDMLNRAFAEVMMAGDARGRVFTFPIPTYSITADFDWNNPNLDAIWKMTGKYGIPYFSNFVNSDLSPEDTRSMCCRLRLDNRELLKRGGGLFGASPLTGSIGVVTINLPRIGYVSKNEDEFFDNLKEKINIATTSLSIKRKILERFTEKNLYPYSKFYLREVKNGTGLYWKNHFSTIGIIGMNEACLNFIGSDIASSKGLEFSLRVMDFIRDMLSAAQEETGDLYNLEATPAEGTSYRLCMKDKHDFPEIVCANEVDYQNGAAPFYTNSTQLPVNYTDDIYETLRLQDNLQSKYTGGTVLHLFLGELISDIVIIKGLIKKISNSFHLPYFTLTPTFSVCPSHGYLKGKQEQCPTCGTQTEVYSRVVGYLRPIKQWNNGKQAEFEMRKIYVLPTEEYEDNCLVNSEVKTDKNEIDYCYEEPLIRYQASI</sequence>
<dbReference type="GO" id="GO:0005524">
    <property type="term" value="F:ATP binding"/>
    <property type="evidence" value="ECO:0007669"/>
    <property type="project" value="UniProtKB-UniRule"/>
</dbReference>
<dbReference type="GO" id="GO:0008998">
    <property type="term" value="F:ribonucleoside-triphosphate reductase (thioredoxin) activity"/>
    <property type="evidence" value="ECO:0007669"/>
    <property type="project" value="InterPro"/>
</dbReference>
<proteinExistence type="predicted"/>
<dbReference type="Pfam" id="PF03477">
    <property type="entry name" value="ATP-cone"/>
    <property type="match status" value="1"/>
</dbReference>
<accession>E1YB93</accession>
<dbReference type="AlphaFoldDB" id="E1YB93"/>
<evidence type="ECO:0000256" key="1">
    <source>
        <dbReference type="ARBA" id="ARBA00022741"/>
    </source>
</evidence>
<protein>
    <recommendedName>
        <fullName evidence="4">ATP-cone domain-containing protein</fullName>
    </recommendedName>
</protein>
<dbReference type="PANTHER" id="PTHR21075:SF0">
    <property type="entry name" value="ANAEROBIC RIBONUCLEOSIDE-TRIPHOSPHATE REDUCTASE"/>
    <property type="match status" value="1"/>
</dbReference>
<dbReference type="PANTHER" id="PTHR21075">
    <property type="entry name" value="ANAEROBIC RIBONUCLEOSIDE-TRIPHOSPHATE REDUCTASE"/>
    <property type="match status" value="1"/>
</dbReference>
<evidence type="ECO:0000256" key="3">
    <source>
        <dbReference type="PROSITE-ProRule" id="PRU00492"/>
    </source>
</evidence>
<dbReference type="PROSITE" id="PS51161">
    <property type="entry name" value="ATP_CONE"/>
    <property type="match status" value="1"/>
</dbReference>
<dbReference type="GO" id="GO:0006260">
    <property type="term" value="P:DNA replication"/>
    <property type="evidence" value="ECO:0007669"/>
    <property type="project" value="InterPro"/>
</dbReference>
<dbReference type="InterPro" id="IPR012833">
    <property type="entry name" value="NrdD"/>
</dbReference>
<evidence type="ECO:0000259" key="4">
    <source>
        <dbReference type="PROSITE" id="PS51161"/>
    </source>
</evidence>
<evidence type="ECO:0000313" key="5">
    <source>
        <dbReference type="EMBL" id="CBX27770.1"/>
    </source>
</evidence>
<gene>
    <name evidence="5" type="ORF">N47_C18280</name>
</gene>
<keyword evidence="1 3" id="KW-0547">Nucleotide-binding</keyword>
<dbReference type="NCBIfam" id="NF006126">
    <property type="entry name" value="PRK08270.1"/>
    <property type="match status" value="1"/>
</dbReference>
<dbReference type="EMBL" id="FR695867">
    <property type="protein sequence ID" value="CBX27770.1"/>
    <property type="molecule type" value="Genomic_DNA"/>
</dbReference>
<keyword evidence="2 3" id="KW-0067">ATP-binding</keyword>
<dbReference type="GO" id="GO:0004748">
    <property type="term" value="F:ribonucleoside-diphosphate reductase activity, thioredoxin disulfide as acceptor"/>
    <property type="evidence" value="ECO:0007669"/>
    <property type="project" value="TreeGrafter"/>
</dbReference>
<dbReference type="InterPro" id="IPR005144">
    <property type="entry name" value="ATP-cone_dom"/>
</dbReference>
<dbReference type="GO" id="GO:0009265">
    <property type="term" value="P:2'-deoxyribonucleotide biosynthetic process"/>
    <property type="evidence" value="ECO:0007669"/>
    <property type="project" value="TreeGrafter"/>
</dbReference>
<dbReference type="SUPFAM" id="SSF51998">
    <property type="entry name" value="PFL-like glycyl radical enzymes"/>
    <property type="match status" value="1"/>
</dbReference>
<dbReference type="Pfam" id="PF13597">
    <property type="entry name" value="NRDD"/>
    <property type="match status" value="1"/>
</dbReference>